<accession>A0A5B7CQW2</accession>
<organism evidence="1 2">
    <name type="scientific">Portunus trituberculatus</name>
    <name type="common">Swimming crab</name>
    <name type="synonym">Neptunus trituberculatus</name>
    <dbReference type="NCBI Taxonomy" id="210409"/>
    <lineage>
        <taxon>Eukaryota</taxon>
        <taxon>Metazoa</taxon>
        <taxon>Ecdysozoa</taxon>
        <taxon>Arthropoda</taxon>
        <taxon>Crustacea</taxon>
        <taxon>Multicrustacea</taxon>
        <taxon>Malacostraca</taxon>
        <taxon>Eumalacostraca</taxon>
        <taxon>Eucarida</taxon>
        <taxon>Decapoda</taxon>
        <taxon>Pleocyemata</taxon>
        <taxon>Brachyura</taxon>
        <taxon>Eubrachyura</taxon>
        <taxon>Portunoidea</taxon>
        <taxon>Portunidae</taxon>
        <taxon>Portuninae</taxon>
        <taxon>Portunus</taxon>
    </lineage>
</organism>
<protein>
    <submittedName>
        <fullName evidence="1">Uncharacterized protein</fullName>
    </submittedName>
</protein>
<dbReference type="Proteomes" id="UP000324222">
    <property type="component" value="Unassembled WGS sequence"/>
</dbReference>
<proteinExistence type="predicted"/>
<comment type="caution">
    <text evidence="1">The sequence shown here is derived from an EMBL/GenBank/DDBJ whole genome shotgun (WGS) entry which is preliminary data.</text>
</comment>
<sequence length="293" mass="31998">MKGCTADVDGREDGRVMRPPIRVSPPTFLERHFLYELLLLVAVVSWRQRGLPVREASRRRRGGQGGWAAVVRGAWRPCGLYEAVKDVTEGSAWLRLPSRGHFTEATPVASNKHARQNTGCRAAAPLPACQGGAATARPPAAPPVISTPDLITIWRCARRPSPSRALSGLREAQVVLSEGCRARHSVAALYRLLVAHLTPGVGAQEKGTLAAGFRALFWRLWLRTAGRRPPAAHAPLGGTIWPTPRHPAADPTDSRLYPPLYANLIPDLSHYLYHYFVHNDTHGGRAGERGVII</sequence>
<dbReference type="AlphaFoldDB" id="A0A5B7CQW2"/>
<reference evidence="1 2" key="1">
    <citation type="submission" date="2019-05" db="EMBL/GenBank/DDBJ databases">
        <title>Another draft genome of Portunus trituberculatus and its Hox gene families provides insights of decapod evolution.</title>
        <authorList>
            <person name="Jeong J.-H."/>
            <person name="Song I."/>
            <person name="Kim S."/>
            <person name="Choi T."/>
            <person name="Kim D."/>
            <person name="Ryu S."/>
            <person name="Kim W."/>
        </authorList>
    </citation>
    <scope>NUCLEOTIDE SEQUENCE [LARGE SCALE GENOMIC DNA]</scope>
    <source>
        <tissue evidence="1">Muscle</tissue>
    </source>
</reference>
<name>A0A5B7CQW2_PORTR</name>
<gene>
    <name evidence="1" type="ORF">E2C01_004770</name>
</gene>
<evidence type="ECO:0000313" key="2">
    <source>
        <dbReference type="Proteomes" id="UP000324222"/>
    </source>
</evidence>
<dbReference type="EMBL" id="VSRR010000197">
    <property type="protein sequence ID" value="MPC12092.1"/>
    <property type="molecule type" value="Genomic_DNA"/>
</dbReference>
<keyword evidence="2" id="KW-1185">Reference proteome</keyword>
<evidence type="ECO:0000313" key="1">
    <source>
        <dbReference type="EMBL" id="MPC12092.1"/>
    </source>
</evidence>